<dbReference type="InterPro" id="IPR033764">
    <property type="entry name" value="Sdr_B"/>
</dbReference>
<dbReference type="EMBL" id="DF384213">
    <property type="protein sequence ID" value="GAE01569.1"/>
    <property type="molecule type" value="Genomic_DNA"/>
</dbReference>
<evidence type="ECO:0000313" key="6">
    <source>
        <dbReference type="EMBL" id="GAE01569.1"/>
    </source>
</evidence>
<feature type="domain" description="DUF11" evidence="4">
    <location>
        <begin position="363"/>
        <end position="474"/>
    </location>
</feature>
<gene>
    <name evidence="6" type="ORF">CBO05C_1259</name>
</gene>
<dbReference type="InterPro" id="IPR047589">
    <property type="entry name" value="DUF11_rpt"/>
</dbReference>
<dbReference type="InterPro" id="IPR051172">
    <property type="entry name" value="Chlamydia_OmcB"/>
</dbReference>
<feature type="domain" description="DUF11" evidence="4">
    <location>
        <begin position="1354"/>
        <end position="1468"/>
    </location>
</feature>
<protein>
    <submittedName>
        <fullName evidence="6">Cell surface protein</fullName>
    </submittedName>
</protein>
<dbReference type="NCBIfam" id="TIGR01451">
    <property type="entry name" value="B_ant_repeat"/>
    <property type="match status" value="10"/>
</dbReference>
<feature type="domain" description="DUF11" evidence="4">
    <location>
        <begin position="736"/>
        <end position="852"/>
    </location>
</feature>
<dbReference type="Pfam" id="PF17210">
    <property type="entry name" value="SdrD_B"/>
    <property type="match status" value="1"/>
</dbReference>
<dbReference type="Gene3D" id="2.60.40.10">
    <property type="entry name" value="Immunoglobulins"/>
    <property type="match status" value="9"/>
</dbReference>
<dbReference type="GO" id="GO:0005576">
    <property type="term" value="C:extracellular region"/>
    <property type="evidence" value="ECO:0007669"/>
    <property type="project" value="UniProtKB-SubCell"/>
</dbReference>
<dbReference type="HOGENOM" id="CLU_248563_0_0_9"/>
<feature type="domain" description="DUF11" evidence="4">
    <location>
        <begin position="1479"/>
        <end position="1600"/>
    </location>
</feature>
<accession>A0A0S6U0X2</accession>
<dbReference type="PANTHER" id="PTHR34819">
    <property type="entry name" value="LARGE CYSTEINE-RICH PERIPLASMIC PROTEIN OMCB"/>
    <property type="match status" value="1"/>
</dbReference>
<evidence type="ECO:0000256" key="2">
    <source>
        <dbReference type="ARBA" id="ARBA00022525"/>
    </source>
</evidence>
<feature type="domain" description="DUF11" evidence="4">
    <location>
        <begin position="1108"/>
        <end position="1222"/>
    </location>
</feature>
<feature type="domain" description="DUF11" evidence="4">
    <location>
        <begin position="985"/>
        <end position="1101"/>
    </location>
</feature>
<feature type="domain" description="DUF11" evidence="4">
    <location>
        <begin position="1231"/>
        <end position="1346"/>
    </location>
</feature>
<dbReference type="Proteomes" id="UP000054164">
    <property type="component" value="Unassembled WGS sequence"/>
</dbReference>
<feature type="domain" description="SD-repeat containing protein B" evidence="5">
    <location>
        <begin position="4"/>
        <end position="66"/>
    </location>
</feature>
<dbReference type="SUPFAM" id="SSF117074">
    <property type="entry name" value="Hypothetical protein PA1324"/>
    <property type="match status" value="1"/>
</dbReference>
<feature type="domain" description="DUF11" evidence="4">
    <location>
        <begin position="859"/>
        <end position="974"/>
    </location>
</feature>
<dbReference type="RefSeq" id="WP_195745649.1">
    <property type="nucleotide sequence ID" value="NZ_DF384213.1"/>
</dbReference>
<evidence type="ECO:0000259" key="5">
    <source>
        <dbReference type="Pfam" id="PF17210"/>
    </source>
</evidence>
<feature type="domain" description="DUF11" evidence="4">
    <location>
        <begin position="491"/>
        <end position="605"/>
    </location>
</feature>
<reference evidence="6" key="1">
    <citation type="submission" date="2013-10" db="EMBL/GenBank/DDBJ databases">
        <title>Draft genome sequence of Clostridium botulinum type B strain Osaka05.</title>
        <authorList>
            <person name="Sakaguchi Y."/>
            <person name="Hosomi K."/>
            <person name="Uchiyama J."/>
            <person name="Ogura Y."/>
            <person name="Sakaguchi M."/>
            <person name="Kohda T."/>
            <person name="Mukamoto M."/>
            <person name="Misawa N."/>
            <person name="Matsuzaki S."/>
            <person name="Hayashi T."/>
            <person name="Kozaki S."/>
        </authorList>
    </citation>
    <scope>NUCLEOTIDE SEQUENCE</scope>
    <source>
        <strain evidence="6">Osaka05</strain>
    </source>
</reference>
<name>A0A0S6U0X2_CLOBO</name>
<dbReference type="PANTHER" id="PTHR34819:SF3">
    <property type="entry name" value="CELL SURFACE PROTEIN"/>
    <property type="match status" value="1"/>
</dbReference>
<proteinExistence type="predicted"/>
<dbReference type="Pfam" id="PF01345">
    <property type="entry name" value="DUF11"/>
    <property type="match status" value="10"/>
</dbReference>
<comment type="subcellular location">
    <subcellularLocation>
        <location evidence="1">Secreted</location>
    </subcellularLocation>
</comment>
<dbReference type="InterPro" id="IPR013783">
    <property type="entry name" value="Ig-like_fold"/>
</dbReference>
<evidence type="ECO:0000259" key="4">
    <source>
        <dbReference type="Pfam" id="PF01345"/>
    </source>
</evidence>
<evidence type="ECO:0000256" key="3">
    <source>
        <dbReference type="ARBA" id="ARBA00022729"/>
    </source>
</evidence>
<sequence length="1626" mass="169719">MATISGRVVFDRDRSATINAGDSGIANVPVVLQNTASGLRLVVLTDANGNYSFINVPNGDYRIVQSFGTPGGVPTPGNFNNAVVGPVPVGTNPPISFVTNPPPGSTNLDSLTPDTLLVTVTGEDLTNENFLDGPVIYTPIQNILDPCVSVSNVNLINVADNGTFGFFPPGTPANTGAPVEPYPGVTPDFTYVLPDPTKFTPLDGEYTVQNIMTNAMSNQIGAWWRIADHTTGNETGRMMVVNGFNPGAVFFRDVVSVQPNTNYLFSSWILNLFKVTGFPNPELGVRILGSNGDVLYSATLGAQIPVNINAPEWKQIGTVINSQNNTSLTVEFLSEGPAVIGNDYSIDDVSLNEIQIPLFIPVKTVSTPVANVGETVTYTVTLENTCTSPLTNVFFKDNVPNGLSFVPGSVTVNGVSDITLDPNIGFTIPDIPGGSTATVTFEAIVNTVPTPNPTLNTATINYSYTPVEGGIENNFTVNSNTVPLEVGALADVSVVKTGSPDPVIPGEVLTYTIDVMNAGPSDSQNVVLDDEIPSTIIDPEFSIDGGVTFNPWPTIYDIGTLLAGEIRTILIRGTVASFATGIISNIANVTSSTPDPDLNNNTSIVNTEVNALADISVVKTASPNPVNQGEILTYTIDVTNAGPADAQNVVLTDAIPPEIIGAEFSTDGGVTFSPWTGSFDIGTLLNGETRTVLIRGTVSSSAIGTIRNTAGVISSTPDPDLNNNMSTVDTEINTADISVIKTSDLNPAFPGEILTYTIRVSNAGPADAQNVVLPDTIPTQIVGVEFSIDGGVTFNPWPGSFNIGTLLNGETRTILIRGTVAASASGIITNTAEVTSTTPDPNPDNNISTVDIEVNALADISVIKAGSPNPVMSGETLSYTIDISNFGPSLAENVTLSDVIPPEITGAEFSTDGGVTFNPWTGSLDLGTLLNGETRTILIRGTVAPVAPGFITNTADVTSTTPDPNPSNNTSTSVIEVNESTQVADIGVFKSVEMNPVTPEEMVVYPIRVSNFGPADAQNVILTDAIPPEITGAEFSTDGGITFNPWLGSFNIGTLTAGETRNILIRGTVSPSATGIISNTAEVSSTTEDPNPSNNTSTVDVEVVPSADVSVTKTAAPNPVIPGEILTYTINVSNAGPSNAQNVVLTDVISSDIIAPEFSIDGGVTFNPWTGSFDIGTLPAGETRTILIRGTVSSSATGTITNTANITSSTPDPNLDNNESTIITEVNALADILVVKTGSPNPIVTGEILTYTIVVSNAGPADAQNVILNDEISSNIIAPEFSIDGGVTFNPWPTIYVIGTLPVGETRTILIRGTVSPSATGTITNTAGVISSTPDPNPDNNESTTMIEVNPAADIGVIKTSSPNPVMPGEILTYTIDVTNAGPADAQNVVLDDAISPDIIAPEFSIDGGVTFNPWPTIYVIGTLLAGETRTILIRGIVSPSATGVITNTAAVTSSTPDPNPNNNEFTVNTEVSAVVSADVSVVKTAITKRVRSGDTVVYTIVVSNAGPEDAQNVVLTDTIPPEIIRPEFSIDGGVTFNPWPGSLDTGTLPTGASRTIIIRGKVVSSNTKYKCITTITNTARVTSTTPDPNLSNNTSTATIKVCRCFIVCFKCRCCNKCKCDCKNEH</sequence>
<dbReference type="Gene3D" id="2.60.40.740">
    <property type="match status" value="1"/>
</dbReference>
<organism evidence="6">
    <name type="scientific">Clostridium botulinum B str. Osaka05</name>
    <dbReference type="NCBI Taxonomy" id="1407017"/>
    <lineage>
        <taxon>Bacteria</taxon>
        <taxon>Bacillati</taxon>
        <taxon>Bacillota</taxon>
        <taxon>Clostridia</taxon>
        <taxon>Eubacteriales</taxon>
        <taxon>Clostridiaceae</taxon>
        <taxon>Clostridium</taxon>
    </lineage>
</organism>
<dbReference type="InterPro" id="IPR001434">
    <property type="entry name" value="OmcB-like_DUF11"/>
</dbReference>
<feature type="domain" description="DUF11" evidence="4">
    <location>
        <begin position="614"/>
        <end position="729"/>
    </location>
</feature>
<keyword evidence="2" id="KW-0964">Secreted</keyword>
<evidence type="ECO:0000256" key="1">
    <source>
        <dbReference type="ARBA" id="ARBA00004613"/>
    </source>
</evidence>
<keyword evidence="3" id="KW-0732">Signal</keyword>